<accession>A0ACB6RR64</accession>
<organism evidence="1 2">
    <name type="scientific">Macroventuria anomochaeta</name>
    <dbReference type="NCBI Taxonomy" id="301207"/>
    <lineage>
        <taxon>Eukaryota</taxon>
        <taxon>Fungi</taxon>
        <taxon>Dikarya</taxon>
        <taxon>Ascomycota</taxon>
        <taxon>Pezizomycotina</taxon>
        <taxon>Dothideomycetes</taxon>
        <taxon>Pleosporomycetidae</taxon>
        <taxon>Pleosporales</taxon>
        <taxon>Pleosporineae</taxon>
        <taxon>Didymellaceae</taxon>
        <taxon>Macroventuria</taxon>
    </lineage>
</organism>
<proteinExistence type="predicted"/>
<comment type="caution">
    <text evidence="1">The sequence shown here is derived from an EMBL/GenBank/DDBJ whole genome shotgun (WGS) entry which is preliminary data.</text>
</comment>
<keyword evidence="2" id="KW-1185">Reference proteome</keyword>
<reference evidence="1" key="1">
    <citation type="journal article" date="2020" name="Stud. Mycol.">
        <title>101 Dothideomycetes genomes: a test case for predicting lifestyles and emergence of pathogens.</title>
        <authorList>
            <person name="Haridas S."/>
            <person name="Albert R."/>
            <person name="Binder M."/>
            <person name="Bloem J."/>
            <person name="Labutti K."/>
            <person name="Salamov A."/>
            <person name="Andreopoulos B."/>
            <person name="Baker S."/>
            <person name="Barry K."/>
            <person name="Bills G."/>
            <person name="Bluhm B."/>
            <person name="Cannon C."/>
            <person name="Castanera R."/>
            <person name="Culley D."/>
            <person name="Daum C."/>
            <person name="Ezra D."/>
            <person name="Gonzalez J."/>
            <person name="Henrissat B."/>
            <person name="Kuo A."/>
            <person name="Liang C."/>
            <person name="Lipzen A."/>
            <person name="Lutzoni F."/>
            <person name="Magnuson J."/>
            <person name="Mondo S."/>
            <person name="Nolan M."/>
            <person name="Ohm R."/>
            <person name="Pangilinan J."/>
            <person name="Park H.-J."/>
            <person name="Ramirez L."/>
            <person name="Alfaro M."/>
            <person name="Sun H."/>
            <person name="Tritt A."/>
            <person name="Yoshinaga Y."/>
            <person name="Zwiers L.-H."/>
            <person name="Turgeon B."/>
            <person name="Goodwin S."/>
            <person name="Spatafora J."/>
            <person name="Crous P."/>
            <person name="Grigoriev I."/>
        </authorList>
    </citation>
    <scope>NUCLEOTIDE SEQUENCE</scope>
    <source>
        <strain evidence="1">CBS 525.71</strain>
    </source>
</reference>
<name>A0ACB6RR64_9PLEO</name>
<sequence>MPPRPFPSPLRIGTDLCNIPRIRSLITQKVNGNKGQPLEAFLTKILTHPERTYFRDRFGNNDSVFRNVQGAAQFLAGRFAAKEACRKACDHLDTYTRGFKHIIILPVTARHHEENQSQRPKGLILHEALPELDKSKAAEQATFDVETLEGQFCEISISHDGDFASAVALVPSMKQEDQLLVQIARRTVR</sequence>
<dbReference type="Proteomes" id="UP000799754">
    <property type="component" value="Unassembled WGS sequence"/>
</dbReference>
<gene>
    <name evidence="1" type="ORF">BU25DRAFT_414110</name>
</gene>
<dbReference type="EMBL" id="MU006735">
    <property type="protein sequence ID" value="KAF2623639.1"/>
    <property type="molecule type" value="Genomic_DNA"/>
</dbReference>
<evidence type="ECO:0000313" key="1">
    <source>
        <dbReference type="EMBL" id="KAF2623639.1"/>
    </source>
</evidence>
<protein>
    <submittedName>
        <fullName evidence="1">Uncharacterized protein</fullName>
    </submittedName>
</protein>
<evidence type="ECO:0000313" key="2">
    <source>
        <dbReference type="Proteomes" id="UP000799754"/>
    </source>
</evidence>